<dbReference type="Proteomes" id="UP000326458">
    <property type="component" value="Unassembled WGS sequence"/>
</dbReference>
<name>A0A5N3W4L9_MUNMU</name>
<gene>
    <name evidence="3" type="ORF">FD754_000174</name>
</gene>
<evidence type="ECO:0000259" key="2">
    <source>
        <dbReference type="Pfam" id="PF11722"/>
    </source>
</evidence>
<dbReference type="GO" id="GO:0008168">
    <property type="term" value="F:methyltransferase activity"/>
    <property type="evidence" value="ECO:0007669"/>
    <property type="project" value="InterPro"/>
</dbReference>
<dbReference type="EMBL" id="VCEA01000001">
    <property type="protein sequence ID" value="KAB0356018.1"/>
    <property type="molecule type" value="Genomic_DNA"/>
</dbReference>
<proteinExistence type="predicted"/>
<comment type="caution">
    <text evidence="3">The sequence shown here is derived from an EMBL/GenBank/DDBJ whole genome shotgun (WGS) entry which is preliminary data.</text>
</comment>
<evidence type="ECO:0000313" key="4">
    <source>
        <dbReference type="Proteomes" id="UP000326458"/>
    </source>
</evidence>
<feature type="region of interest" description="Disordered" evidence="1">
    <location>
        <begin position="65"/>
        <end position="84"/>
    </location>
</feature>
<reference evidence="3 4" key="1">
    <citation type="submission" date="2019-06" db="EMBL/GenBank/DDBJ databases">
        <title>Discovery of a novel chromosome fission-fusion reversal in muntjac.</title>
        <authorList>
            <person name="Mudd A.B."/>
            <person name="Bredeson J.V."/>
            <person name="Baum R."/>
            <person name="Hockemeyer D."/>
            <person name="Rokhsar D.S."/>
        </authorList>
    </citation>
    <scope>NUCLEOTIDE SEQUENCE [LARGE SCALE GENOMIC DNA]</scope>
    <source>
        <strain evidence="3">UTSW_UCB_Mm</strain>
        <tissue evidence="3">Fibroblast cell line</tissue>
    </source>
</reference>
<protein>
    <recommendedName>
        <fullName evidence="2">Zinc finger CCCH-type TRM13 domain-containing protein</fullName>
    </recommendedName>
</protein>
<dbReference type="InterPro" id="IPR021721">
    <property type="entry name" value="Znf_CCCH-type_TRM13"/>
</dbReference>
<dbReference type="Pfam" id="PF11722">
    <property type="entry name" value="zf-TRM13_CCCH"/>
    <property type="match status" value="1"/>
</dbReference>
<evidence type="ECO:0000313" key="3">
    <source>
        <dbReference type="EMBL" id="KAB0356018.1"/>
    </source>
</evidence>
<dbReference type="AlphaFoldDB" id="A0A5N3W4L9"/>
<accession>A0A5N3W4L9</accession>
<sequence length="84" mass="9120">MAASALTPHGTAFPEEGRCGYFVEKKKRFCRMVVAAGKRFCGEHAGASEGESRSEVQCFLLFNGQDSPHKKEFSSPKYSSAKAG</sequence>
<keyword evidence="4" id="KW-1185">Reference proteome</keyword>
<evidence type="ECO:0000256" key="1">
    <source>
        <dbReference type="SAM" id="MobiDB-lite"/>
    </source>
</evidence>
<organism evidence="3 4">
    <name type="scientific">Muntiacus muntjak</name>
    <name type="common">Barking deer</name>
    <name type="synonym">Indian muntjac</name>
    <dbReference type="NCBI Taxonomy" id="9888"/>
    <lineage>
        <taxon>Eukaryota</taxon>
        <taxon>Metazoa</taxon>
        <taxon>Chordata</taxon>
        <taxon>Craniata</taxon>
        <taxon>Vertebrata</taxon>
        <taxon>Euteleostomi</taxon>
        <taxon>Mammalia</taxon>
        <taxon>Eutheria</taxon>
        <taxon>Laurasiatheria</taxon>
        <taxon>Artiodactyla</taxon>
        <taxon>Ruminantia</taxon>
        <taxon>Pecora</taxon>
        <taxon>Cervidae</taxon>
        <taxon>Muntiacinae</taxon>
        <taxon>Muntiacus</taxon>
    </lineage>
</organism>
<feature type="domain" description="Zinc finger CCCH-type TRM13" evidence="2">
    <location>
        <begin position="17"/>
        <end position="45"/>
    </location>
</feature>